<reference evidence="2 3" key="1">
    <citation type="journal article" date="2019" name="Int. J. Syst. Evol. Microbiol.">
        <title>The Global Catalogue of Microorganisms (GCM) 10K type strain sequencing project: providing services to taxonomists for standard genome sequencing and annotation.</title>
        <authorList>
            <consortium name="The Broad Institute Genomics Platform"/>
            <consortium name="The Broad Institute Genome Sequencing Center for Infectious Disease"/>
            <person name="Wu L."/>
            <person name="Ma J."/>
        </authorList>
    </citation>
    <scope>NUCLEOTIDE SEQUENCE [LARGE SCALE GENOMIC DNA]</scope>
    <source>
        <strain evidence="2 3">JCM 3325</strain>
    </source>
</reference>
<dbReference type="SUPFAM" id="SSF140453">
    <property type="entry name" value="EsxAB dimer-like"/>
    <property type="match status" value="1"/>
</dbReference>
<gene>
    <name evidence="2" type="ORF">GCM10010191_45790</name>
</gene>
<dbReference type="InterPro" id="IPR010310">
    <property type="entry name" value="T7SS_ESAT-6-like"/>
</dbReference>
<dbReference type="Gene3D" id="1.10.287.1060">
    <property type="entry name" value="ESAT-6-like"/>
    <property type="match status" value="1"/>
</dbReference>
<organism evidence="2 3">
    <name type="scientific">Actinomadura vinacea</name>
    <dbReference type="NCBI Taxonomy" id="115336"/>
    <lineage>
        <taxon>Bacteria</taxon>
        <taxon>Bacillati</taxon>
        <taxon>Actinomycetota</taxon>
        <taxon>Actinomycetes</taxon>
        <taxon>Streptosporangiales</taxon>
        <taxon>Thermomonosporaceae</taxon>
        <taxon>Actinomadura</taxon>
    </lineage>
</organism>
<comment type="caution">
    <text evidence="2">The sequence shown here is derived from an EMBL/GenBank/DDBJ whole genome shotgun (WGS) entry which is preliminary data.</text>
</comment>
<dbReference type="Proteomes" id="UP001501231">
    <property type="component" value="Unassembled WGS sequence"/>
</dbReference>
<dbReference type="NCBIfam" id="TIGR03930">
    <property type="entry name" value="WXG100_ESAT6"/>
    <property type="match status" value="1"/>
</dbReference>
<protein>
    <recommendedName>
        <fullName evidence="1">ESAT-6-like protein</fullName>
    </recommendedName>
</protein>
<dbReference type="InterPro" id="IPR036689">
    <property type="entry name" value="ESAT-6-like_sf"/>
</dbReference>
<evidence type="ECO:0000256" key="1">
    <source>
        <dbReference type="RuleBase" id="RU362001"/>
    </source>
</evidence>
<accession>A0ABN3JDL7</accession>
<name>A0ABN3JDL7_9ACTN</name>
<proteinExistence type="inferred from homology"/>
<keyword evidence="3" id="KW-1185">Reference proteome</keyword>
<dbReference type="EMBL" id="BAAARW010000016">
    <property type="protein sequence ID" value="GAA2427721.1"/>
    <property type="molecule type" value="Genomic_DNA"/>
</dbReference>
<evidence type="ECO:0000313" key="3">
    <source>
        <dbReference type="Proteomes" id="UP001501231"/>
    </source>
</evidence>
<dbReference type="RefSeq" id="WP_344591462.1">
    <property type="nucleotide sequence ID" value="NZ_BAAARW010000016.1"/>
</dbReference>
<dbReference type="Pfam" id="PF06013">
    <property type="entry name" value="WXG100"/>
    <property type="match status" value="1"/>
</dbReference>
<comment type="similarity">
    <text evidence="1">Belongs to the WXG100 family.</text>
</comment>
<evidence type="ECO:0000313" key="2">
    <source>
        <dbReference type="EMBL" id="GAA2427721.1"/>
    </source>
</evidence>
<sequence>MTEQLHGVIGTLDRAAVMAGNVAGNIEGHRASLQPVVAALQGQWVGQAPIAFTQAHANWEQGITRLVAALNNLGENTRFSSAQYVTADETGTAAVNQAAGGAPFNGALA</sequence>